<proteinExistence type="predicted"/>
<sequence length="135" mass="16483">MEDVSNNFTWTSDADQFGKREAWYIMREKPYMGDCEDFALTVLYNIKGRSVFKMLMSMTFLQGKVHYCTAPNGVLHNTLRYKGWYTDNWEYKWCTKEEYIEKGYKFHPLWYWSWTAMWKLVAGYFIRRRKEKQNG</sequence>
<evidence type="ECO:0000256" key="1">
    <source>
        <dbReference type="SAM" id="Phobius"/>
    </source>
</evidence>
<keyword evidence="1" id="KW-1133">Transmembrane helix</keyword>
<dbReference type="AlphaFoldDB" id="A0A381W7Q2"/>
<evidence type="ECO:0008006" key="3">
    <source>
        <dbReference type="Google" id="ProtNLM"/>
    </source>
</evidence>
<reference evidence="2" key="1">
    <citation type="submission" date="2018-05" db="EMBL/GenBank/DDBJ databases">
        <authorList>
            <person name="Lanie J.A."/>
            <person name="Ng W.-L."/>
            <person name="Kazmierczak K.M."/>
            <person name="Andrzejewski T.M."/>
            <person name="Davidsen T.M."/>
            <person name="Wayne K.J."/>
            <person name="Tettelin H."/>
            <person name="Glass J.I."/>
            <person name="Rusch D."/>
            <person name="Podicherti R."/>
            <person name="Tsui H.-C.T."/>
            <person name="Winkler M.E."/>
        </authorList>
    </citation>
    <scope>NUCLEOTIDE SEQUENCE</scope>
</reference>
<evidence type="ECO:0000313" key="2">
    <source>
        <dbReference type="EMBL" id="SVA47943.1"/>
    </source>
</evidence>
<protein>
    <recommendedName>
        <fullName evidence="3">Transglutaminase-like domain-containing protein</fullName>
    </recommendedName>
</protein>
<dbReference type="Gene3D" id="3.10.620.30">
    <property type="match status" value="1"/>
</dbReference>
<accession>A0A381W7Q2</accession>
<keyword evidence="1" id="KW-0472">Membrane</keyword>
<name>A0A381W7Q2_9ZZZZ</name>
<gene>
    <name evidence="2" type="ORF">METZ01_LOCUS100797</name>
</gene>
<dbReference type="EMBL" id="UINC01010806">
    <property type="protein sequence ID" value="SVA47943.1"/>
    <property type="molecule type" value="Genomic_DNA"/>
</dbReference>
<keyword evidence="1" id="KW-0812">Transmembrane</keyword>
<feature type="transmembrane region" description="Helical" evidence="1">
    <location>
        <begin position="109"/>
        <end position="126"/>
    </location>
</feature>
<organism evidence="2">
    <name type="scientific">marine metagenome</name>
    <dbReference type="NCBI Taxonomy" id="408172"/>
    <lineage>
        <taxon>unclassified sequences</taxon>
        <taxon>metagenomes</taxon>
        <taxon>ecological metagenomes</taxon>
    </lineage>
</organism>